<evidence type="ECO:0000313" key="10">
    <source>
        <dbReference type="Proteomes" id="UP000240830"/>
    </source>
</evidence>
<accession>A0A2H9TJT0</accession>
<proteinExistence type="inferred from homology"/>
<dbReference type="AlphaFoldDB" id="A0A2H9TJT0"/>
<dbReference type="OrthoDB" id="6123at2759"/>
<feature type="compositionally biased region" description="Basic and acidic residues" evidence="7">
    <location>
        <begin position="128"/>
        <end position="140"/>
    </location>
</feature>
<keyword evidence="6" id="KW-0539">Nucleus</keyword>
<organism evidence="9 10">
    <name type="scientific">Paramicrosporidium saccamoebae</name>
    <dbReference type="NCBI Taxonomy" id="1246581"/>
    <lineage>
        <taxon>Eukaryota</taxon>
        <taxon>Fungi</taxon>
        <taxon>Fungi incertae sedis</taxon>
        <taxon>Cryptomycota</taxon>
        <taxon>Cryptomycota incertae sedis</taxon>
        <taxon>Paramicrosporidium</taxon>
    </lineage>
</organism>
<dbReference type="EMBL" id="MTSL01000149">
    <property type="protein sequence ID" value="PJF18014.1"/>
    <property type="molecule type" value="Genomic_DNA"/>
</dbReference>
<dbReference type="GO" id="GO:0005634">
    <property type="term" value="C:nucleus"/>
    <property type="evidence" value="ECO:0007669"/>
    <property type="project" value="UniProtKB-SubCell"/>
</dbReference>
<feature type="compositionally biased region" description="Basic and acidic residues" evidence="7">
    <location>
        <begin position="161"/>
        <end position="172"/>
    </location>
</feature>
<feature type="region of interest" description="Disordered" evidence="7">
    <location>
        <begin position="105"/>
        <end position="267"/>
    </location>
</feature>
<evidence type="ECO:0000256" key="2">
    <source>
        <dbReference type="ARBA" id="ARBA00004186"/>
    </source>
</evidence>
<comment type="subcellular location">
    <subcellularLocation>
        <location evidence="2">Cytoplasm</location>
        <location evidence="2">Cytoskeleton</location>
        <location evidence="2">Spindle</location>
    </subcellularLocation>
    <subcellularLocation>
        <location evidence="1">Nucleus</location>
    </subcellularLocation>
</comment>
<keyword evidence="5" id="KW-0206">Cytoskeleton</keyword>
<comment type="caution">
    <text evidence="9">The sequence shown here is derived from an EMBL/GenBank/DDBJ whole genome shotgun (WGS) entry which is preliminary data.</text>
</comment>
<evidence type="ECO:0000256" key="4">
    <source>
        <dbReference type="ARBA" id="ARBA00022490"/>
    </source>
</evidence>
<evidence type="ECO:0000256" key="1">
    <source>
        <dbReference type="ARBA" id="ARBA00004123"/>
    </source>
</evidence>
<evidence type="ECO:0000256" key="3">
    <source>
        <dbReference type="ARBA" id="ARBA00010042"/>
    </source>
</evidence>
<gene>
    <name evidence="9" type="ORF">PSACC_02189</name>
</gene>
<protein>
    <recommendedName>
        <fullName evidence="8">Inner centromere protein ARK-binding domain-containing protein</fullName>
    </recommendedName>
</protein>
<dbReference type="InterPro" id="IPR005635">
    <property type="entry name" value="Inner_centromere_prot_ARK-bd"/>
</dbReference>
<reference evidence="9 10" key="1">
    <citation type="submission" date="2016-10" db="EMBL/GenBank/DDBJ databases">
        <title>The genome of Paramicrosporidium saccamoebae is the missing link in understanding Cryptomycota and Microsporidia evolution.</title>
        <authorList>
            <person name="Quandt C.A."/>
            <person name="Beaudet D."/>
            <person name="Corsaro D."/>
            <person name="Michel R."/>
            <person name="Corradi N."/>
            <person name="James T."/>
        </authorList>
    </citation>
    <scope>NUCLEOTIDE SEQUENCE [LARGE SCALE GENOMIC DNA]</scope>
    <source>
        <strain evidence="9 10">KSL3</strain>
    </source>
</reference>
<evidence type="ECO:0000256" key="7">
    <source>
        <dbReference type="SAM" id="MobiDB-lite"/>
    </source>
</evidence>
<dbReference type="Proteomes" id="UP000240830">
    <property type="component" value="Unassembled WGS sequence"/>
</dbReference>
<evidence type="ECO:0000256" key="6">
    <source>
        <dbReference type="ARBA" id="ARBA00023242"/>
    </source>
</evidence>
<feature type="domain" description="Inner centromere protein ARK-binding" evidence="8">
    <location>
        <begin position="641"/>
        <end position="679"/>
    </location>
</feature>
<dbReference type="GO" id="GO:0005819">
    <property type="term" value="C:spindle"/>
    <property type="evidence" value="ECO:0007669"/>
    <property type="project" value="UniProtKB-SubCell"/>
</dbReference>
<comment type="similarity">
    <text evidence="3">Belongs to the INCENP family.</text>
</comment>
<sequence>MSASAWLLETDKCLNTLLTGHLDHIEAAMTSSLQWLRSRPKLSMTPKRTRHRRRRKSPPTPLMSVEESELKAAVMPVKVTTPKMVVEPLPVTTQRKRARMTKIAPSVKETPLKPLEPMKPAKSVKPVELAKKMEPEELVKQQELAEPAEQSEPVKLTKQPESVKPESVKQSEKPAALVEPAATAKNTEPRTPAVPNTAQRKRGRPPKEVMQSPFVDESVPISLTTTVQRRRGRPPKGASASTMTTPAQLARPVQLTQKTQQSELRKTPMMISALLSSDGSPMKTPVPTKITAISKTPVLPKPLAAAPTEPKFESWTSRFVKNASFGARKSDASLPIVDIRIPAAPPPRSPTFDATQVELVPPPTVTRRAKRETEYAESPLTRAKRIDAQNTWREQQLKNFFTAKSDSLKSAMETLKEKSNIVEPVESLAKAIPLAEVATETLEPKVVVEPLESKVVVKSPEPKVVVEPLKSKAVVEPPEFKSATIPSPRPSVHTHSDIENTPISEEEIPVIASAAVFDFEPIPDIAPPVKSSDESLRKMLDPVELEKRRRLKERNDKALLKRKQMLEKAQQIKSNNYADLSGKPKEVSRKISNLPCNEEHCRDEAIRVSQERHWGVQNATTQAKIAINSSEDELMHHRTNVKENRPIWANTPDVAKSLLQQRSIKPEDIFGDVQPVKLEGNAPNVST</sequence>
<evidence type="ECO:0000256" key="5">
    <source>
        <dbReference type="ARBA" id="ARBA00023212"/>
    </source>
</evidence>
<keyword evidence="10" id="KW-1185">Reference proteome</keyword>
<name>A0A2H9TJT0_9FUNG</name>
<keyword evidence="4" id="KW-0963">Cytoplasm</keyword>
<dbReference type="Pfam" id="PF03941">
    <property type="entry name" value="INCENP_ARK-bind"/>
    <property type="match status" value="1"/>
</dbReference>
<feature type="region of interest" description="Disordered" evidence="7">
    <location>
        <begin position="42"/>
        <end position="64"/>
    </location>
</feature>
<evidence type="ECO:0000313" key="9">
    <source>
        <dbReference type="EMBL" id="PJF18014.1"/>
    </source>
</evidence>
<feature type="compositionally biased region" description="Basic residues" evidence="7">
    <location>
        <begin position="47"/>
        <end position="57"/>
    </location>
</feature>
<dbReference type="STRING" id="1246581.A0A2H9TJT0"/>
<evidence type="ECO:0000259" key="8">
    <source>
        <dbReference type="Pfam" id="PF03941"/>
    </source>
</evidence>